<evidence type="ECO:0000259" key="9">
    <source>
        <dbReference type="PROSITE" id="PS50929"/>
    </source>
</evidence>
<dbReference type="Proteomes" id="UP001188597">
    <property type="component" value="Unassembled WGS sequence"/>
</dbReference>
<dbReference type="Gene3D" id="1.20.1560.10">
    <property type="entry name" value="ABC transporter type 1, transmembrane domain"/>
    <property type="match status" value="1"/>
</dbReference>
<feature type="domain" description="ABC transmembrane type-1" evidence="9">
    <location>
        <begin position="122"/>
        <end position="312"/>
    </location>
</feature>
<dbReference type="InterPro" id="IPR027417">
    <property type="entry name" value="P-loop_NTPase"/>
</dbReference>
<dbReference type="CDD" id="cd03223">
    <property type="entry name" value="ABCD_peroxisomal_ALDP"/>
    <property type="match status" value="2"/>
</dbReference>
<dbReference type="EMBL" id="JAVXUP010000235">
    <property type="protein sequence ID" value="KAK3033389.1"/>
    <property type="molecule type" value="Genomic_DNA"/>
</dbReference>
<dbReference type="InterPro" id="IPR003593">
    <property type="entry name" value="AAA+_ATPase"/>
</dbReference>
<evidence type="ECO:0000256" key="4">
    <source>
        <dbReference type="ARBA" id="ARBA00022741"/>
    </source>
</evidence>
<gene>
    <name evidence="10" type="ORF">RJ639_033896</name>
</gene>
<comment type="similarity">
    <text evidence="1">Belongs to the ABC transporter superfamily. ABCD family. Peroxisomal fatty acyl CoA transporter (TC 3.A.1.203) subfamily.</text>
</comment>
<evidence type="ECO:0000256" key="3">
    <source>
        <dbReference type="ARBA" id="ARBA00022692"/>
    </source>
</evidence>
<dbReference type="GO" id="GO:0042760">
    <property type="term" value="P:very long-chain fatty acid catabolic process"/>
    <property type="evidence" value="ECO:0007669"/>
    <property type="project" value="TreeGrafter"/>
</dbReference>
<dbReference type="GO" id="GO:0015910">
    <property type="term" value="P:long-chain fatty acid import into peroxisome"/>
    <property type="evidence" value="ECO:0007669"/>
    <property type="project" value="TreeGrafter"/>
</dbReference>
<dbReference type="PROSITE" id="PS50929">
    <property type="entry name" value="ABC_TM1F"/>
    <property type="match status" value="1"/>
</dbReference>
<organism evidence="10 11">
    <name type="scientific">Escallonia herrerae</name>
    <dbReference type="NCBI Taxonomy" id="1293975"/>
    <lineage>
        <taxon>Eukaryota</taxon>
        <taxon>Viridiplantae</taxon>
        <taxon>Streptophyta</taxon>
        <taxon>Embryophyta</taxon>
        <taxon>Tracheophyta</taxon>
        <taxon>Spermatophyta</taxon>
        <taxon>Magnoliopsida</taxon>
        <taxon>eudicotyledons</taxon>
        <taxon>Gunneridae</taxon>
        <taxon>Pentapetalae</taxon>
        <taxon>asterids</taxon>
        <taxon>campanulids</taxon>
        <taxon>Escalloniales</taxon>
        <taxon>Escalloniaceae</taxon>
        <taxon>Escallonia</taxon>
    </lineage>
</organism>
<dbReference type="PANTHER" id="PTHR11384:SF56">
    <property type="entry name" value="ABC TRANSPORTER D FAMILY MEMBER 1"/>
    <property type="match status" value="1"/>
</dbReference>
<dbReference type="SMART" id="SM00382">
    <property type="entry name" value="AAA"/>
    <property type="match status" value="2"/>
</dbReference>
<feature type="domain" description="ABC transporter" evidence="8">
    <location>
        <begin position="1118"/>
        <end position="1374"/>
    </location>
</feature>
<dbReference type="SUPFAM" id="SSF52540">
    <property type="entry name" value="P-loop containing nucleoside triphosphate hydrolases"/>
    <property type="match status" value="2"/>
</dbReference>
<evidence type="ECO:0000256" key="5">
    <source>
        <dbReference type="ARBA" id="ARBA00022840"/>
    </source>
</evidence>
<dbReference type="PROSITE" id="PS50893">
    <property type="entry name" value="ABC_TRANSPORTER_2"/>
    <property type="match status" value="2"/>
</dbReference>
<dbReference type="SUPFAM" id="SSF90123">
    <property type="entry name" value="ABC transporter transmembrane region"/>
    <property type="match status" value="2"/>
</dbReference>
<evidence type="ECO:0000256" key="2">
    <source>
        <dbReference type="ARBA" id="ARBA00022448"/>
    </source>
</evidence>
<dbReference type="InterPro" id="IPR017871">
    <property type="entry name" value="ABC_transporter-like_CS"/>
</dbReference>
<evidence type="ECO:0000313" key="10">
    <source>
        <dbReference type="EMBL" id="KAK3033389.1"/>
    </source>
</evidence>
<dbReference type="GO" id="GO:0005778">
    <property type="term" value="C:peroxisomal membrane"/>
    <property type="evidence" value="ECO:0007669"/>
    <property type="project" value="TreeGrafter"/>
</dbReference>
<dbReference type="GO" id="GO:0007031">
    <property type="term" value="P:peroxisome organization"/>
    <property type="evidence" value="ECO:0007669"/>
    <property type="project" value="TreeGrafter"/>
</dbReference>
<dbReference type="GO" id="GO:0005324">
    <property type="term" value="F:long-chain fatty acid transmembrane transporter activity"/>
    <property type="evidence" value="ECO:0007669"/>
    <property type="project" value="TreeGrafter"/>
</dbReference>
<protein>
    <recommendedName>
        <fullName evidence="12">ABC transporter D family member 1</fullName>
    </recommendedName>
</protein>
<proteinExistence type="inferred from homology"/>
<keyword evidence="7" id="KW-0472">Membrane</keyword>
<evidence type="ECO:0000256" key="6">
    <source>
        <dbReference type="ARBA" id="ARBA00022989"/>
    </source>
</evidence>
<keyword evidence="5" id="KW-0067">ATP-binding</keyword>
<dbReference type="GO" id="GO:0006635">
    <property type="term" value="P:fatty acid beta-oxidation"/>
    <property type="evidence" value="ECO:0007669"/>
    <property type="project" value="TreeGrafter"/>
</dbReference>
<dbReference type="PROSITE" id="PS00211">
    <property type="entry name" value="ABC_TRANSPORTER_1"/>
    <property type="match status" value="2"/>
</dbReference>
<keyword evidence="4" id="KW-0547">Nucleotide-binding</keyword>
<keyword evidence="11" id="KW-1185">Reference proteome</keyword>
<dbReference type="GO" id="GO:0140359">
    <property type="term" value="F:ABC-type transporter activity"/>
    <property type="evidence" value="ECO:0007669"/>
    <property type="project" value="InterPro"/>
</dbReference>
<reference evidence="10" key="1">
    <citation type="submission" date="2022-12" db="EMBL/GenBank/DDBJ databases">
        <title>Draft genome assemblies for two species of Escallonia (Escalloniales).</title>
        <authorList>
            <person name="Chanderbali A."/>
            <person name="Dervinis C."/>
            <person name="Anghel I."/>
            <person name="Soltis D."/>
            <person name="Soltis P."/>
            <person name="Zapata F."/>
        </authorList>
    </citation>
    <scope>NUCLEOTIDE SEQUENCE</scope>
    <source>
        <strain evidence="10">UCBG64.0493</strain>
        <tissue evidence="10">Leaf</tissue>
    </source>
</reference>
<dbReference type="PANTHER" id="PTHR11384">
    <property type="entry name" value="ATP-BINDING CASSETTE, SUB-FAMILY D MEMBER"/>
    <property type="match status" value="1"/>
</dbReference>
<evidence type="ECO:0008006" key="12">
    <source>
        <dbReference type="Google" id="ProtNLM"/>
    </source>
</evidence>
<comment type="caution">
    <text evidence="10">The sequence shown here is derived from an EMBL/GenBank/DDBJ whole genome shotgun (WGS) entry which is preliminary data.</text>
</comment>
<dbReference type="GO" id="GO:0016887">
    <property type="term" value="F:ATP hydrolysis activity"/>
    <property type="evidence" value="ECO:0007669"/>
    <property type="project" value="InterPro"/>
</dbReference>
<dbReference type="InterPro" id="IPR003439">
    <property type="entry name" value="ABC_transporter-like_ATP-bd"/>
</dbReference>
<keyword evidence="6" id="KW-1133">Transmembrane helix</keyword>
<feature type="domain" description="ABC transporter" evidence="8">
    <location>
        <begin position="417"/>
        <end position="702"/>
    </location>
</feature>
<dbReference type="Gene3D" id="3.40.50.300">
    <property type="entry name" value="P-loop containing nucleotide triphosphate hydrolases"/>
    <property type="match status" value="2"/>
</dbReference>
<evidence type="ECO:0000259" key="8">
    <source>
        <dbReference type="PROSITE" id="PS50893"/>
    </source>
</evidence>
<dbReference type="GO" id="GO:0005524">
    <property type="term" value="F:ATP binding"/>
    <property type="evidence" value="ECO:0007669"/>
    <property type="project" value="UniProtKB-KW"/>
</dbReference>
<sequence length="1447" mass="162242">MVAGGTAAAYMQLRNSCKKPASFGSYNGLANNKEQYDKVVGNTSIVKKSRQKKGGLRSLRVLAALLLSHMGRMGARDLLALVAVVVLRTALSNRLAKVQGFLFRAAFLRRVPTFFRLIIENIALCFFQSTLHSTSKFITGTLSLRFRKILTKLVHAQYFQNMIYYKLSHVDGRINNPEQRIASDIPRFCLELSDLVQEDLNAVTDGLLYTWRLCSYASPKYIFWILAYVLGAGATIRNFSPAFGALMSKEQQLEGEYRQLHSRLRTHAESIAFYGGEAREESHIQQKFRALVQHMRVVLHDHWWFGMIQDFLLKYLGATVAVILIIEPFFSGNLRPDTSTIGRAEMLSNLRYHTSVIISLFQSLGTLSISSRRLNRLSGYADRIHELMVISRELSVHDVSSLQRNGSRNYVTEANYIAFDGVKVVTPSGNVLVDDLTLRVESGSNLLITGSGSKAGKLFNVESLNSRFTCMDVFWKRERRLRYKTCPNGSGKSSLFRVLGGLWPLVSGHIVKPGIGSDLNKEIFYVPQRPYTAVGTLRDQLIYPLTADQEVEPLTRSGMVELLKNVDLEYLLDRYPPEKEINWGDELSLGEQQRLGMARLFYHKPKFAILDECTSAVTTDMEERFCAKVRAMGTSCITISHRPALVAFHDVVLSLDGEGGWSVHYKREDSPVLTVIEGESDALKLSETVRQNDAMTDSSFSNSKAQSYFSELIAASPPLDNDVDLPVIAQLQIVPRLLPLRVAAMFKVLINNIVHISSNSVIILGSRKELRIKVPTVLDKQGAQLLAVAVLVVSRTWISDRIASLNGTTVKYVLEQDKASFVRLIGTSVLQSAASSFVAPSLRHLKARLALGWRIRLTQHLLKNYLRNNAYYKVFQMSIVNVDADQRITQDLEKLTTELSGLVTGMVKPTVDILWFTWRMKLLTGKRGVAMLYAYMLLGLGFLRNVTPDFGDLASREQQLEGTFRFMHERLRTHAESVAFFGGGAREKAMVESRFRELLDHSTSLLKKKWLYGIMDDFVTKQLPHNVTWGLSLLYAMEHKGDRALTSTQGELAHALRFLASVVSQSFLAFGDILELHKKYVELSGGINRIFELEELLDAAQSEDTITGTSSQSKGTESHSDDIISFSKVDIITPAQKMLARQLTCDIVPGKSLLVTGPNGSGKSSVFRVLRGLWPVVSGRLVKPCEHINEDVRSGGRVFYVPQRPYTCLGTLRDQIIYPLSHEEAEKQASYLYAEGQESVGATSILDEHLQTILENVKLHYLLEREGSWGANQNWEDILSLGEQQRLGMARLFFHKPRFGILDECTNATSVDVEEHLYRLANRLGITVITSSQSHQLRDLQDEIALCDKDIQEIEEGGDSNLVLKWQLWWWFDVAKVEVVGYGGVGDDGAADQGSSGFCEIPLSSAFISHSALLPASFSQRPALIPFHSTELRLIDGEGKWELRSIK</sequence>
<name>A0AA89B844_9ASTE</name>
<accession>A0AA89B844</accession>
<keyword evidence="3" id="KW-0812">Transmembrane</keyword>
<dbReference type="Pfam" id="PF00005">
    <property type="entry name" value="ABC_tran"/>
    <property type="match status" value="2"/>
</dbReference>
<keyword evidence="2" id="KW-0813">Transport</keyword>
<dbReference type="InterPro" id="IPR036640">
    <property type="entry name" value="ABC1_TM_sf"/>
</dbReference>
<dbReference type="InterPro" id="IPR011527">
    <property type="entry name" value="ABC1_TM_dom"/>
</dbReference>
<dbReference type="InterPro" id="IPR050835">
    <property type="entry name" value="ABC_transporter_sub-D"/>
</dbReference>
<dbReference type="Pfam" id="PF06472">
    <property type="entry name" value="ABC_membrane_2"/>
    <property type="match status" value="2"/>
</dbReference>
<evidence type="ECO:0000256" key="7">
    <source>
        <dbReference type="ARBA" id="ARBA00023136"/>
    </source>
</evidence>
<evidence type="ECO:0000313" key="11">
    <source>
        <dbReference type="Proteomes" id="UP001188597"/>
    </source>
</evidence>
<evidence type="ECO:0000256" key="1">
    <source>
        <dbReference type="ARBA" id="ARBA00008575"/>
    </source>
</evidence>